<comment type="caution">
    <text evidence="1">The sequence shown here is derived from an EMBL/GenBank/DDBJ whole genome shotgun (WGS) entry which is preliminary data.</text>
</comment>
<reference evidence="2" key="1">
    <citation type="journal article" date="2019" name="Int. J. Syst. Evol. Microbiol.">
        <title>The Global Catalogue of Microorganisms (GCM) 10K type strain sequencing project: providing services to taxonomists for standard genome sequencing and annotation.</title>
        <authorList>
            <consortium name="The Broad Institute Genomics Platform"/>
            <consortium name="The Broad Institute Genome Sequencing Center for Infectious Disease"/>
            <person name="Wu L."/>
            <person name="Ma J."/>
        </authorList>
    </citation>
    <scope>NUCLEOTIDE SEQUENCE [LARGE SCALE GENOMIC DNA]</scope>
    <source>
        <strain evidence="2">JCM 7356</strain>
    </source>
</reference>
<dbReference type="Gene3D" id="3.40.50.720">
    <property type="entry name" value="NAD(P)-binding Rossmann-like Domain"/>
    <property type="match status" value="1"/>
</dbReference>
<proteinExistence type="predicted"/>
<name>A0ABP5QV12_9ACTN</name>
<sequence length="75" mass="8414">MVVLATEWPEYQQADPQALVGHPANPLLVDCRTTLAPGLWHAAGWTVRQLGRPGKQNRAPRGWDTEYPIHAETWS</sequence>
<evidence type="ECO:0000313" key="1">
    <source>
        <dbReference type="EMBL" id="GAA2245136.1"/>
    </source>
</evidence>
<evidence type="ECO:0000313" key="2">
    <source>
        <dbReference type="Proteomes" id="UP001500305"/>
    </source>
</evidence>
<evidence type="ECO:0008006" key="3">
    <source>
        <dbReference type="Google" id="ProtNLM"/>
    </source>
</evidence>
<organism evidence="1 2">
    <name type="scientific">Kitasatospora cystarginea</name>
    <dbReference type="NCBI Taxonomy" id="58350"/>
    <lineage>
        <taxon>Bacteria</taxon>
        <taxon>Bacillati</taxon>
        <taxon>Actinomycetota</taxon>
        <taxon>Actinomycetes</taxon>
        <taxon>Kitasatosporales</taxon>
        <taxon>Streptomycetaceae</taxon>
        <taxon>Kitasatospora</taxon>
    </lineage>
</organism>
<dbReference type="EMBL" id="BAAATR010000010">
    <property type="protein sequence ID" value="GAA2245136.1"/>
    <property type="molecule type" value="Genomic_DNA"/>
</dbReference>
<gene>
    <name evidence="1" type="ORF">GCM10010430_28740</name>
</gene>
<protein>
    <recommendedName>
        <fullName evidence="3">UDP-glucose/GDP-mannose dehydrogenase C-terminal domain-containing protein</fullName>
    </recommendedName>
</protein>
<keyword evidence="2" id="KW-1185">Reference proteome</keyword>
<dbReference type="Proteomes" id="UP001500305">
    <property type="component" value="Unassembled WGS sequence"/>
</dbReference>
<accession>A0ABP5QV12</accession>